<evidence type="ECO:0000256" key="4">
    <source>
        <dbReference type="ARBA" id="ARBA00022490"/>
    </source>
</evidence>
<dbReference type="SMART" id="SM00153">
    <property type="entry name" value="VHP"/>
    <property type="match status" value="1"/>
</dbReference>
<evidence type="ECO:0000313" key="10">
    <source>
        <dbReference type="Proteomes" id="UP001152795"/>
    </source>
</evidence>
<evidence type="ECO:0000313" key="9">
    <source>
        <dbReference type="EMBL" id="CAB3986258.1"/>
    </source>
</evidence>
<dbReference type="Pfam" id="PF02209">
    <property type="entry name" value="VHP"/>
    <property type="match status" value="1"/>
</dbReference>
<keyword evidence="5" id="KW-0677">Repeat</keyword>
<evidence type="ECO:0000256" key="1">
    <source>
        <dbReference type="ARBA" id="ARBA00004245"/>
    </source>
</evidence>
<dbReference type="PANTHER" id="PTHR11977:SF123">
    <property type="entry name" value="GELSOLIN"/>
    <property type="match status" value="1"/>
</dbReference>
<dbReference type="PANTHER" id="PTHR11977">
    <property type="entry name" value="VILLIN"/>
    <property type="match status" value="1"/>
</dbReference>
<evidence type="ECO:0000256" key="2">
    <source>
        <dbReference type="ARBA" id="ARBA00008418"/>
    </source>
</evidence>
<dbReference type="GO" id="GO:0051016">
    <property type="term" value="P:barbed-end actin filament capping"/>
    <property type="evidence" value="ECO:0007669"/>
    <property type="project" value="TreeGrafter"/>
</dbReference>
<dbReference type="InterPro" id="IPR007123">
    <property type="entry name" value="Gelsolin-like_dom"/>
</dbReference>
<dbReference type="InterPro" id="IPR036886">
    <property type="entry name" value="Villin_headpiece_dom_sf"/>
</dbReference>
<accession>A0A7D9DIV5</accession>
<comment type="subcellular location">
    <subcellularLocation>
        <location evidence="1">Cytoplasm</location>
        <location evidence="1">Cytoskeleton</location>
    </subcellularLocation>
</comment>
<evidence type="ECO:0000256" key="6">
    <source>
        <dbReference type="ARBA" id="ARBA00022837"/>
    </source>
</evidence>
<dbReference type="SUPFAM" id="SSF55753">
    <property type="entry name" value="Actin depolymerizing proteins"/>
    <property type="match status" value="6"/>
</dbReference>
<dbReference type="SMART" id="SM00262">
    <property type="entry name" value="GEL"/>
    <property type="match status" value="6"/>
</dbReference>
<dbReference type="PRINTS" id="PR00597">
    <property type="entry name" value="GELSOLIN"/>
</dbReference>
<dbReference type="CDD" id="cd11288">
    <property type="entry name" value="gelsolin_S5_like"/>
    <property type="match status" value="1"/>
</dbReference>
<keyword evidence="8" id="KW-0206">Cytoskeleton</keyword>
<dbReference type="CDD" id="cd11291">
    <property type="entry name" value="gelsolin_S6_like"/>
    <property type="match status" value="1"/>
</dbReference>
<dbReference type="CDD" id="cd11293">
    <property type="entry name" value="gelsolin_S4_like"/>
    <property type="match status" value="1"/>
</dbReference>
<protein>
    <submittedName>
        <fullName evidence="9">Scinderin isoform 2</fullName>
    </submittedName>
</protein>
<keyword evidence="10" id="KW-1185">Reference proteome</keyword>
<proteinExistence type="inferred from homology"/>
<dbReference type="CDD" id="cd11292">
    <property type="entry name" value="gelsolin_S3_like"/>
    <property type="match status" value="1"/>
</dbReference>
<comment type="caution">
    <text evidence="9">The sequence shown here is derived from an EMBL/GenBank/DDBJ whole genome shotgun (WGS) entry which is preliminary data.</text>
</comment>
<dbReference type="GO" id="GO:0008154">
    <property type="term" value="P:actin polymerization or depolymerization"/>
    <property type="evidence" value="ECO:0007669"/>
    <property type="project" value="TreeGrafter"/>
</dbReference>
<keyword evidence="4" id="KW-0963">Cytoplasm</keyword>
<dbReference type="SUPFAM" id="SSF47050">
    <property type="entry name" value="VHP, Villin headpiece domain"/>
    <property type="match status" value="1"/>
</dbReference>
<dbReference type="CDD" id="cd11290">
    <property type="entry name" value="gelsolin_S1_like"/>
    <property type="match status" value="1"/>
</dbReference>
<dbReference type="Gene3D" id="1.10.950.10">
    <property type="entry name" value="Villin headpiece domain"/>
    <property type="match status" value="1"/>
</dbReference>
<dbReference type="FunFam" id="3.40.20.10:FF:000001">
    <property type="entry name" value="Gelsolin"/>
    <property type="match status" value="1"/>
</dbReference>
<comment type="similarity">
    <text evidence="2">Belongs to the villin/gelsolin family.</text>
</comment>
<dbReference type="GO" id="GO:0005737">
    <property type="term" value="C:cytoplasm"/>
    <property type="evidence" value="ECO:0007669"/>
    <property type="project" value="TreeGrafter"/>
</dbReference>
<evidence type="ECO:0000256" key="7">
    <source>
        <dbReference type="ARBA" id="ARBA00023203"/>
    </source>
</evidence>
<dbReference type="Gene3D" id="3.40.20.10">
    <property type="entry name" value="Severin"/>
    <property type="match status" value="6"/>
</dbReference>
<dbReference type="PROSITE" id="PS51089">
    <property type="entry name" value="HP"/>
    <property type="match status" value="1"/>
</dbReference>
<dbReference type="FunFam" id="3.40.20.10:FF:000005">
    <property type="entry name" value="Gelsolin"/>
    <property type="match status" value="1"/>
</dbReference>
<dbReference type="GO" id="GO:0005546">
    <property type="term" value="F:phosphatidylinositol-4,5-bisphosphate binding"/>
    <property type="evidence" value="ECO:0007669"/>
    <property type="project" value="TreeGrafter"/>
</dbReference>
<dbReference type="FunFam" id="3.40.20.10:FF:000002">
    <property type="entry name" value="Gelsolin"/>
    <property type="match status" value="1"/>
</dbReference>
<dbReference type="InterPro" id="IPR007122">
    <property type="entry name" value="Villin/Gelsolin"/>
</dbReference>
<reference evidence="9" key="1">
    <citation type="submission" date="2020-04" db="EMBL/GenBank/DDBJ databases">
        <authorList>
            <person name="Alioto T."/>
            <person name="Alioto T."/>
            <person name="Gomez Garrido J."/>
        </authorList>
    </citation>
    <scope>NUCLEOTIDE SEQUENCE</scope>
    <source>
        <strain evidence="9">A484AB</strain>
    </source>
</reference>
<name>A0A7D9DIV5_PARCT</name>
<dbReference type="GO" id="GO:0015629">
    <property type="term" value="C:actin cytoskeleton"/>
    <property type="evidence" value="ECO:0007669"/>
    <property type="project" value="TreeGrafter"/>
</dbReference>
<dbReference type="Proteomes" id="UP001152795">
    <property type="component" value="Unassembled WGS sequence"/>
</dbReference>
<keyword evidence="7" id="KW-0009">Actin-binding</keyword>
<sequence>MPLVVDPAFRSVKDKPDGTCIWRIEKMQVVPLDKKKYGQFHSGDSYILLYKNKRAGEYNVHFWLGKETSRDEAGTAAIKSVELDDCLGGTPVQYREVQEHESKKFLSYFKSGIQYMEGGVATGFKKVEKENIQRLLQVKGGFNPRVFTVPCAVSSMNEGDCFILDIGAELMMWSGKQASRREKIKAAEVMRQIRDDERAGRGALFFIESGEDSPSALKFFENVGNADEVKDAKDGGSDKAAENAPVGLYRVTDSGGDGKVVMSKVSNAPLEQKMLDTKDCFILDTGASGVFVWVGKQATRDERGSSMVKAEGFLAAKGHADWTPITRVIEGAETPLFKSAFAKWNYELPKSPVATSARGSSREVKTFDVKSMHVSQRSEVSHMPDDARGSVQIWRVEDYELVDWPKSRYGIFFQGDSYVILYTYGKQNDKYIIYYWLGLESTQDEQGAAALLSTKLDDKFGGEPVQQRVVQGQEPEHFLRMLKGKMIVKRGGRSKGATTVNEAEEQGGNVHLYKVRGTNEWNVRCIQVDLTATSLNSNDAFILVTARGSFVWCGKRASGDEREYAKAATQMISESAKRYELVMEGQEPQAFWDALGGKKEYVSAPKEDNTMDVRPPRLFHCSNDKGYFYAEEVFDFTQNDLEEDDVMILDTFKDVFLWLGKDCNAVEKKEGLLTLQKYVESSNDGRPAGRVNMLVVKQGHEPIGFTSWFPSWSAEKAAQGKSFEQLKQELSAGGGVTSVDDALKVYNKKYSLAELQENPPPEGVDPCHKERYLHESEFESVFKITIEAFNKLSTWKQGEAKKNVGLF</sequence>
<dbReference type="InterPro" id="IPR029006">
    <property type="entry name" value="ADF-H/Gelsolin-like_dom_sf"/>
</dbReference>
<dbReference type="OrthoDB" id="6375767at2759"/>
<keyword evidence="6" id="KW-0106">Calcium</keyword>
<dbReference type="EMBL" id="CACRXK020000989">
    <property type="protein sequence ID" value="CAB3986258.1"/>
    <property type="molecule type" value="Genomic_DNA"/>
</dbReference>
<evidence type="ECO:0000256" key="3">
    <source>
        <dbReference type="ARBA" id="ARBA00022467"/>
    </source>
</evidence>
<organism evidence="9 10">
    <name type="scientific">Paramuricea clavata</name>
    <name type="common">Red gorgonian</name>
    <name type="synonym">Violescent sea-whip</name>
    <dbReference type="NCBI Taxonomy" id="317549"/>
    <lineage>
        <taxon>Eukaryota</taxon>
        <taxon>Metazoa</taxon>
        <taxon>Cnidaria</taxon>
        <taxon>Anthozoa</taxon>
        <taxon>Octocorallia</taxon>
        <taxon>Malacalcyonacea</taxon>
        <taxon>Plexauridae</taxon>
        <taxon>Paramuricea</taxon>
    </lineage>
</organism>
<gene>
    <name evidence="9" type="ORF">PACLA_8A067222</name>
</gene>
<dbReference type="GO" id="GO:0051015">
    <property type="term" value="F:actin filament binding"/>
    <property type="evidence" value="ECO:0007669"/>
    <property type="project" value="InterPro"/>
</dbReference>
<evidence type="ECO:0000256" key="8">
    <source>
        <dbReference type="ARBA" id="ARBA00023212"/>
    </source>
</evidence>
<evidence type="ECO:0000256" key="5">
    <source>
        <dbReference type="ARBA" id="ARBA00022737"/>
    </source>
</evidence>
<dbReference type="Pfam" id="PF00626">
    <property type="entry name" value="Gelsolin"/>
    <property type="match status" value="6"/>
</dbReference>
<dbReference type="AlphaFoldDB" id="A0A7D9DIV5"/>
<dbReference type="GO" id="GO:0051014">
    <property type="term" value="P:actin filament severing"/>
    <property type="evidence" value="ECO:0007669"/>
    <property type="project" value="TreeGrafter"/>
</dbReference>
<keyword evidence="3" id="KW-0117">Actin capping</keyword>
<dbReference type="InterPro" id="IPR003128">
    <property type="entry name" value="Villin_headpiece"/>
</dbReference>